<dbReference type="PANTHER" id="PTHR10026">
    <property type="entry name" value="CYCLIN"/>
    <property type="match status" value="1"/>
</dbReference>
<gene>
    <name evidence="2" type="primary">SSN8</name>
    <name evidence="2" type="ORF">IWQ62_005405</name>
</gene>
<dbReference type="CDD" id="cd20514">
    <property type="entry name" value="CYCLIN_CCNC_rpt2"/>
    <property type="match status" value="1"/>
</dbReference>
<dbReference type="GO" id="GO:0016538">
    <property type="term" value="F:cyclin-dependent protein serine/threonine kinase regulator activity"/>
    <property type="evidence" value="ECO:0007669"/>
    <property type="project" value="InterPro"/>
</dbReference>
<organism evidence="2 3">
    <name type="scientific">Dispira parvispora</name>
    <dbReference type="NCBI Taxonomy" id="1520584"/>
    <lineage>
        <taxon>Eukaryota</taxon>
        <taxon>Fungi</taxon>
        <taxon>Fungi incertae sedis</taxon>
        <taxon>Zoopagomycota</taxon>
        <taxon>Kickxellomycotina</taxon>
        <taxon>Dimargaritomycetes</taxon>
        <taxon>Dimargaritales</taxon>
        <taxon>Dimargaritaceae</taxon>
        <taxon>Dispira</taxon>
    </lineage>
</organism>
<comment type="caution">
    <text evidence="2">The sequence shown here is derived from an EMBL/GenBank/DDBJ whole genome shotgun (WGS) entry which is preliminary data.</text>
</comment>
<dbReference type="EMBL" id="JANBPY010002212">
    <property type="protein sequence ID" value="KAJ1956007.1"/>
    <property type="molecule type" value="Genomic_DNA"/>
</dbReference>
<dbReference type="SUPFAM" id="SSF47954">
    <property type="entry name" value="Cyclin-like"/>
    <property type="match status" value="2"/>
</dbReference>
<protein>
    <submittedName>
        <fullName evidence="2">RNA polymerase II holoenzyme cyclin-like subunit</fullName>
    </submittedName>
</protein>
<reference evidence="2" key="1">
    <citation type="submission" date="2022-07" db="EMBL/GenBank/DDBJ databases">
        <title>Phylogenomic reconstructions and comparative analyses of Kickxellomycotina fungi.</title>
        <authorList>
            <person name="Reynolds N.K."/>
            <person name="Stajich J.E."/>
            <person name="Barry K."/>
            <person name="Grigoriev I.V."/>
            <person name="Crous P."/>
            <person name="Smith M.E."/>
        </authorList>
    </citation>
    <scope>NUCLEOTIDE SEQUENCE</scope>
    <source>
        <strain evidence="2">RSA 1196</strain>
    </source>
</reference>
<sequence>MNLFHRNSFYNTDPFLVATACLYSACKVEELPHHLKSIVNEVRSYLASHKVPFKYEYCDVAEFECYLLEELDFYMIIYHPYHTLIKVFDDFKSEHSFLQTACFRTDVCLIYPPHLIAIAALYITCVINKNKGADLIAWFAKLNVDMAEVMEIAQDIIAMYDVWNNFKEGQALSTLDLLRTKARTLKME</sequence>
<name>A0A9W8AQI2_9FUNG</name>
<keyword evidence="3" id="KW-1185">Reference proteome</keyword>
<evidence type="ECO:0000313" key="2">
    <source>
        <dbReference type="EMBL" id="KAJ1956007.1"/>
    </source>
</evidence>
<dbReference type="Gene3D" id="1.10.472.10">
    <property type="entry name" value="Cyclin-like"/>
    <property type="match status" value="2"/>
</dbReference>
<dbReference type="Proteomes" id="UP001150925">
    <property type="component" value="Unassembled WGS sequence"/>
</dbReference>
<dbReference type="InterPro" id="IPR036915">
    <property type="entry name" value="Cyclin-like_sf"/>
</dbReference>
<dbReference type="InterPro" id="IPR043198">
    <property type="entry name" value="Cyclin/Ssn8"/>
</dbReference>
<dbReference type="GO" id="GO:0006357">
    <property type="term" value="P:regulation of transcription by RNA polymerase II"/>
    <property type="evidence" value="ECO:0007669"/>
    <property type="project" value="InterPro"/>
</dbReference>
<dbReference type="Pfam" id="PF00134">
    <property type="entry name" value="Cyclin_N"/>
    <property type="match status" value="1"/>
</dbReference>
<dbReference type="AlphaFoldDB" id="A0A9W8AQI2"/>
<dbReference type="InterPro" id="IPR006671">
    <property type="entry name" value="Cyclin_N"/>
</dbReference>
<evidence type="ECO:0000313" key="3">
    <source>
        <dbReference type="Proteomes" id="UP001150925"/>
    </source>
</evidence>
<dbReference type="OrthoDB" id="10266018at2759"/>
<proteinExistence type="predicted"/>
<feature type="domain" description="Cyclin N-terminal" evidence="1">
    <location>
        <begin position="5"/>
        <end position="75"/>
    </location>
</feature>
<accession>A0A9W8AQI2</accession>
<evidence type="ECO:0000259" key="1">
    <source>
        <dbReference type="Pfam" id="PF00134"/>
    </source>
</evidence>